<evidence type="ECO:0000256" key="1">
    <source>
        <dbReference type="SAM" id="Coils"/>
    </source>
</evidence>
<organism evidence="2 3">
    <name type="scientific">Dactylosporangium salmoneum</name>
    <dbReference type="NCBI Taxonomy" id="53361"/>
    <lineage>
        <taxon>Bacteria</taxon>
        <taxon>Bacillati</taxon>
        <taxon>Actinomycetota</taxon>
        <taxon>Actinomycetes</taxon>
        <taxon>Micromonosporales</taxon>
        <taxon>Micromonosporaceae</taxon>
        <taxon>Dactylosporangium</taxon>
    </lineage>
</organism>
<reference evidence="3" key="1">
    <citation type="journal article" date="2019" name="Int. J. Syst. Evol. Microbiol.">
        <title>The Global Catalogue of Microorganisms (GCM) 10K type strain sequencing project: providing services to taxonomists for standard genome sequencing and annotation.</title>
        <authorList>
            <consortium name="The Broad Institute Genomics Platform"/>
            <consortium name="The Broad Institute Genome Sequencing Center for Infectious Disease"/>
            <person name="Wu L."/>
            <person name="Ma J."/>
        </authorList>
    </citation>
    <scope>NUCLEOTIDE SEQUENCE [LARGE SCALE GENOMIC DNA]</scope>
    <source>
        <strain evidence="3">JCM 3272</strain>
    </source>
</reference>
<evidence type="ECO:0000313" key="2">
    <source>
        <dbReference type="EMBL" id="GAA2375036.1"/>
    </source>
</evidence>
<feature type="coiled-coil region" evidence="1">
    <location>
        <begin position="15"/>
        <end position="42"/>
    </location>
</feature>
<comment type="caution">
    <text evidence="2">The sequence shown here is derived from an EMBL/GenBank/DDBJ whole genome shotgun (WGS) entry which is preliminary data.</text>
</comment>
<keyword evidence="3" id="KW-1185">Reference proteome</keyword>
<protein>
    <submittedName>
        <fullName evidence="2">Uncharacterized protein</fullName>
    </submittedName>
</protein>
<keyword evidence="1" id="KW-0175">Coiled coil</keyword>
<accession>A0ABP5UCR7</accession>
<sequence>MALGKRRPGAAATQRAELEARLARLNAEARDVNRALSKLAAEPGTIEAPEAIRAGESLRRKRTRILFGVERTEAAIERAKVSKGKRVVQGPQVGHPVGCPRWFPWTGRRT</sequence>
<dbReference type="Proteomes" id="UP001501444">
    <property type="component" value="Unassembled WGS sequence"/>
</dbReference>
<name>A0ABP5UCR7_9ACTN</name>
<evidence type="ECO:0000313" key="3">
    <source>
        <dbReference type="Proteomes" id="UP001501444"/>
    </source>
</evidence>
<dbReference type="EMBL" id="BAAARV010000078">
    <property type="protein sequence ID" value="GAA2375036.1"/>
    <property type="molecule type" value="Genomic_DNA"/>
</dbReference>
<gene>
    <name evidence="2" type="ORF">GCM10010170_078370</name>
</gene>
<proteinExistence type="predicted"/>